<dbReference type="PANTHER" id="PTHR43737">
    <property type="entry name" value="BLL7424 PROTEIN"/>
    <property type="match status" value="1"/>
</dbReference>
<feature type="signal peptide" evidence="1">
    <location>
        <begin position="1"/>
        <end position="36"/>
    </location>
</feature>
<dbReference type="InterPro" id="IPR006311">
    <property type="entry name" value="TAT_signal"/>
</dbReference>
<dbReference type="InterPro" id="IPR010869">
    <property type="entry name" value="DUF1501"/>
</dbReference>
<proteinExistence type="predicted"/>
<gene>
    <name evidence="2" type="ORF">ENJ12_03035</name>
</gene>
<dbReference type="PROSITE" id="PS51318">
    <property type="entry name" value="TAT"/>
    <property type="match status" value="1"/>
</dbReference>
<protein>
    <submittedName>
        <fullName evidence="2">DUF1501 domain-containing protein</fullName>
    </submittedName>
</protein>
<keyword evidence="1" id="KW-0732">Signal</keyword>
<accession>A0A831RTY4</accession>
<dbReference type="EMBL" id="DRLF01000113">
    <property type="protein sequence ID" value="HEC05799.1"/>
    <property type="molecule type" value="Genomic_DNA"/>
</dbReference>
<dbReference type="Pfam" id="PF07394">
    <property type="entry name" value="DUF1501"/>
    <property type="match status" value="1"/>
</dbReference>
<evidence type="ECO:0000256" key="1">
    <source>
        <dbReference type="SAM" id="SignalP"/>
    </source>
</evidence>
<name>A0A831RTY4_9GAMM</name>
<comment type="caution">
    <text evidence="2">The sequence shown here is derived from an EMBL/GenBank/DDBJ whole genome shotgun (WGS) entry which is preliminary data.</text>
</comment>
<sequence>MKKTNLGRRRFLGNMAGASLAASPLGMLLSMRNAMAADDYSNFSDYKALVCVFLHGGNDAINMMVPTETSAYAAYANLRGSLAVNKNELLPLNGVSHGFHPAMPRLQEYFNQGKLALVSNVGNLIEPVSKQQYLDWEQNGGDSIKLPPELFSHNDQSFFWQTSYGATTSGSGVSSGWAGRMADLMAASNSNPYVPITITLDGHSPWETAAATSQLGLNYWDGVSGFEGLQADDWPPWANDRNATWAQLLAQSGNSRNALEKQIVEAIQRTRSRVSEVKTALAHTWDEPNNKDIFQTTYNSENELAAQLRMVARMIYNHADLGQKRQIFAVSIGGWDTHGSQAGIHPQLLAALDEALDSFYKTLVEMDLQQQVTTFTSSEFGRTLGVNGDGTDHGWGTHLMVMGDAVTGQQIYGDPPVIELDSPDDIGNALLPRLSTEQYGATLARWFGITEADLDLVFPNLGNFSSRNIGFMS</sequence>
<reference evidence="2" key="1">
    <citation type="journal article" date="2020" name="mSystems">
        <title>Genome- and Community-Level Interaction Insights into Carbon Utilization and Element Cycling Functions of Hydrothermarchaeota in Hydrothermal Sediment.</title>
        <authorList>
            <person name="Zhou Z."/>
            <person name="Liu Y."/>
            <person name="Xu W."/>
            <person name="Pan J."/>
            <person name="Luo Z.H."/>
            <person name="Li M."/>
        </authorList>
    </citation>
    <scope>NUCLEOTIDE SEQUENCE [LARGE SCALE GENOMIC DNA]</scope>
    <source>
        <strain evidence="2">HyVt-458</strain>
    </source>
</reference>
<dbReference type="Proteomes" id="UP000886339">
    <property type="component" value="Unassembled WGS sequence"/>
</dbReference>
<organism evidence="2">
    <name type="scientific">Thiolapillus brandeum</name>
    <dbReference type="NCBI Taxonomy" id="1076588"/>
    <lineage>
        <taxon>Bacteria</taxon>
        <taxon>Pseudomonadati</taxon>
        <taxon>Pseudomonadota</taxon>
        <taxon>Gammaproteobacteria</taxon>
        <taxon>Chromatiales</taxon>
        <taxon>Sedimenticolaceae</taxon>
        <taxon>Thiolapillus</taxon>
    </lineage>
</organism>
<dbReference type="PANTHER" id="PTHR43737:SF1">
    <property type="entry name" value="DUF1501 DOMAIN-CONTAINING PROTEIN"/>
    <property type="match status" value="1"/>
</dbReference>
<feature type="chain" id="PRO_5032427907" evidence="1">
    <location>
        <begin position="37"/>
        <end position="473"/>
    </location>
</feature>
<dbReference type="AlphaFoldDB" id="A0A831RTY4"/>
<evidence type="ECO:0000313" key="2">
    <source>
        <dbReference type="EMBL" id="HEC05799.1"/>
    </source>
</evidence>